<name>A0AAV5MFB8_9ROSI</name>
<reference evidence="2 3" key="1">
    <citation type="journal article" date="2021" name="Commun. Biol.">
        <title>The genome of Shorea leprosula (Dipterocarpaceae) highlights the ecological relevance of drought in aseasonal tropical rainforests.</title>
        <authorList>
            <person name="Ng K.K.S."/>
            <person name="Kobayashi M.J."/>
            <person name="Fawcett J.A."/>
            <person name="Hatakeyama M."/>
            <person name="Paape T."/>
            <person name="Ng C.H."/>
            <person name="Ang C.C."/>
            <person name="Tnah L.H."/>
            <person name="Lee C.T."/>
            <person name="Nishiyama T."/>
            <person name="Sese J."/>
            <person name="O'Brien M.J."/>
            <person name="Copetti D."/>
            <person name="Mohd Noor M.I."/>
            <person name="Ong R.C."/>
            <person name="Putra M."/>
            <person name="Sireger I.Z."/>
            <person name="Indrioko S."/>
            <person name="Kosugi Y."/>
            <person name="Izuno A."/>
            <person name="Isagi Y."/>
            <person name="Lee S.L."/>
            <person name="Shimizu K.K."/>
        </authorList>
    </citation>
    <scope>NUCLEOTIDE SEQUENCE [LARGE SCALE GENOMIC DNA]</scope>
    <source>
        <strain evidence="2">214</strain>
    </source>
</reference>
<gene>
    <name evidence="2" type="ORF">SLEP1_g55009</name>
</gene>
<feature type="region of interest" description="Disordered" evidence="1">
    <location>
        <begin position="15"/>
        <end position="57"/>
    </location>
</feature>
<dbReference type="AlphaFoldDB" id="A0AAV5MFB8"/>
<feature type="compositionally biased region" description="Basic and acidic residues" evidence="1">
    <location>
        <begin position="20"/>
        <end position="32"/>
    </location>
</feature>
<sequence length="216" mass="23730">MGNFRLKGAVTYQNLASKTEPSRGEKPAAEKKKFCRGTRGRKSPKTSHPHSSRRTARGRTTQIWDFMGLIDIKEADPCLYSSYKQILAMDADAIDSDDLGLTFVREVKELGSKKVIELCILVLSSATCFAFLHLHFSSPRCSASPTSPPLSHRLLPPLKIGRRPEISSFLLAQELILGLRTLIKPRIFPDLLGLFLPCPSGSVGCGSFGFSGKPQP</sequence>
<dbReference type="EMBL" id="BPVZ01000249">
    <property type="protein sequence ID" value="GKV48182.1"/>
    <property type="molecule type" value="Genomic_DNA"/>
</dbReference>
<organism evidence="2 3">
    <name type="scientific">Rubroshorea leprosula</name>
    <dbReference type="NCBI Taxonomy" id="152421"/>
    <lineage>
        <taxon>Eukaryota</taxon>
        <taxon>Viridiplantae</taxon>
        <taxon>Streptophyta</taxon>
        <taxon>Embryophyta</taxon>
        <taxon>Tracheophyta</taxon>
        <taxon>Spermatophyta</taxon>
        <taxon>Magnoliopsida</taxon>
        <taxon>eudicotyledons</taxon>
        <taxon>Gunneridae</taxon>
        <taxon>Pentapetalae</taxon>
        <taxon>rosids</taxon>
        <taxon>malvids</taxon>
        <taxon>Malvales</taxon>
        <taxon>Dipterocarpaceae</taxon>
        <taxon>Rubroshorea</taxon>
    </lineage>
</organism>
<evidence type="ECO:0000313" key="3">
    <source>
        <dbReference type="Proteomes" id="UP001054252"/>
    </source>
</evidence>
<protein>
    <submittedName>
        <fullName evidence="2">Uncharacterized protein</fullName>
    </submittedName>
</protein>
<dbReference type="Proteomes" id="UP001054252">
    <property type="component" value="Unassembled WGS sequence"/>
</dbReference>
<evidence type="ECO:0000256" key="1">
    <source>
        <dbReference type="SAM" id="MobiDB-lite"/>
    </source>
</evidence>
<proteinExistence type="predicted"/>
<dbReference type="Gene3D" id="3.30.2160.10">
    <property type="entry name" value="Hect, E3 ligase catalytic domain"/>
    <property type="match status" value="1"/>
</dbReference>
<comment type="caution">
    <text evidence="2">The sequence shown here is derived from an EMBL/GenBank/DDBJ whole genome shotgun (WGS) entry which is preliminary data.</text>
</comment>
<accession>A0AAV5MFB8</accession>
<keyword evidence="3" id="KW-1185">Reference proteome</keyword>
<evidence type="ECO:0000313" key="2">
    <source>
        <dbReference type="EMBL" id="GKV48182.1"/>
    </source>
</evidence>
<feature type="compositionally biased region" description="Basic residues" evidence="1">
    <location>
        <begin position="33"/>
        <end position="57"/>
    </location>
</feature>